<name>A0A7X1GJC9_9PSED</name>
<comment type="caution">
    <text evidence="1">The sequence shown here is derived from an EMBL/GenBank/DDBJ whole genome shotgun (WGS) entry which is preliminary data.</text>
</comment>
<gene>
    <name evidence="1" type="ORF">H7995_27465</name>
</gene>
<proteinExistence type="predicted"/>
<keyword evidence="2" id="KW-1185">Reference proteome</keyword>
<sequence length="190" mass="20769">MSVYFIPLFTLSDIIDAPGEYLTCGGDRVMIDRASTRHDYGCVGSYVACGTADKWHKSGRILATSETRNDIVQKAPSEGAQVSAQAGPNGVSESVMANETIGVQASLPTWAQKIKAIKRAAETVGQRAVREVNRNLAEGVEHMEYKDFEEFDCSCEQEYIFGEAVHLIEELDLPFDAALKVVMAEESQTA</sequence>
<evidence type="ECO:0000313" key="2">
    <source>
        <dbReference type="Proteomes" id="UP000526003"/>
    </source>
</evidence>
<evidence type="ECO:0000313" key="1">
    <source>
        <dbReference type="EMBL" id="MBC2693522.1"/>
    </source>
</evidence>
<dbReference type="Proteomes" id="UP000526003">
    <property type="component" value="Unassembled WGS sequence"/>
</dbReference>
<organism evidence="1 2">
    <name type="scientific">Pseudomonas kielensis</name>
    <dbReference type="NCBI Taxonomy" id="2762577"/>
    <lineage>
        <taxon>Bacteria</taxon>
        <taxon>Pseudomonadati</taxon>
        <taxon>Pseudomonadota</taxon>
        <taxon>Gammaproteobacteria</taxon>
        <taxon>Pseudomonadales</taxon>
        <taxon>Pseudomonadaceae</taxon>
        <taxon>Pseudomonas</taxon>
    </lineage>
</organism>
<dbReference type="AlphaFoldDB" id="A0A7X1GJC9"/>
<reference evidence="1 2" key="1">
    <citation type="submission" date="2020-08" db="EMBL/GenBank/DDBJ databases">
        <title>Pseudomonas sp. nov.</title>
        <authorList>
            <person name="Gieschler S."/>
            <person name="Fiedler G."/>
            <person name="Brinks E."/>
            <person name="Boehnlein C."/>
            <person name="Franz C.M.A.P."/>
            <person name="Kabisch J."/>
        </authorList>
    </citation>
    <scope>NUCLEOTIDE SEQUENCE [LARGE SCALE GENOMIC DNA]</scope>
    <source>
        <strain evidence="1 2">MBT-1</strain>
    </source>
</reference>
<accession>A0A7X1GJC9</accession>
<dbReference type="RefSeq" id="WP_185819261.1">
    <property type="nucleotide sequence ID" value="NZ_JACMYG010000056.1"/>
</dbReference>
<protein>
    <submittedName>
        <fullName evidence="1">Uncharacterized protein</fullName>
    </submittedName>
</protein>
<dbReference type="EMBL" id="JACMYG010000056">
    <property type="protein sequence ID" value="MBC2693522.1"/>
    <property type="molecule type" value="Genomic_DNA"/>
</dbReference>